<reference evidence="2 3" key="1">
    <citation type="journal article" date="2017" name="Curr. Microbiol.">
        <title>Mucilaginibacter ginsenosidivorans sp. nov., Isolated from Soil of Ginseng Field.</title>
        <authorList>
            <person name="Kim M.M."/>
            <person name="Siddiqi M.Z."/>
            <person name="Im W.T."/>
        </authorList>
    </citation>
    <scope>NUCLEOTIDE SEQUENCE [LARGE SCALE GENOMIC DNA]</scope>
    <source>
        <strain evidence="2 3">Gsoil 3017</strain>
    </source>
</reference>
<gene>
    <name evidence="2" type="ORF">FRZ54_09625</name>
</gene>
<dbReference type="RefSeq" id="WP_147031401.1">
    <property type="nucleotide sequence ID" value="NZ_CP042436.1"/>
</dbReference>
<proteinExistence type="predicted"/>
<evidence type="ECO:0000313" key="3">
    <source>
        <dbReference type="Proteomes" id="UP000321479"/>
    </source>
</evidence>
<name>A0A5B8UUU6_9SPHI</name>
<dbReference type="Proteomes" id="UP000321479">
    <property type="component" value="Chromosome"/>
</dbReference>
<dbReference type="AlphaFoldDB" id="A0A5B8UUU6"/>
<keyword evidence="1" id="KW-0732">Signal</keyword>
<dbReference type="KEGG" id="mgin:FRZ54_09625"/>
<evidence type="ECO:0000313" key="2">
    <source>
        <dbReference type="EMBL" id="QEC62824.1"/>
    </source>
</evidence>
<dbReference type="OrthoDB" id="1161695at2"/>
<organism evidence="2 3">
    <name type="scientific">Mucilaginibacter ginsenosidivorans</name>
    <dbReference type="NCBI Taxonomy" id="398053"/>
    <lineage>
        <taxon>Bacteria</taxon>
        <taxon>Pseudomonadati</taxon>
        <taxon>Bacteroidota</taxon>
        <taxon>Sphingobacteriia</taxon>
        <taxon>Sphingobacteriales</taxon>
        <taxon>Sphingobacteriaceae</taxon>
        <taxon>Mucilaginibacter</taxon>
    </lineage>
</organism>
<evidence type="ECO:0000256" key="1">
    <source>
        <dbReference type="SAM" id="SignalP"/>
    </source>
</evidence>
<sequence>MKKLLLLTAFVSITCFVNAQSTTYHAFKVDIDLGYAIPSAGNGGGTKAGVTFTVEPHYRLSDDLAIGFRFEGAGLGYQDVTAGTTKTHVSLLTSYCPSIEYYFAKTGFRPFGGAGAGLFSQQAVSGSNGNVVLAPSASSIGFFPRVGFEAGHFRMAAAYNVVGHSSSYASFTIGVFFGGGKK</sequence>
<protein>
    <submittedName>
        <fullName evidence="2">Outer membrane beta-barrel protein</fullName>
    </submittedName>
</protein>
<accession>A0A5B8UUU6</accession>
<feature type="chain" id="PRO_5022738761" evidence="1">
    <location>
        <begin position="20"/>
        <end position="182"/>
    </location>
</feature>
<feature type="signal peptide" evidence="1">
    <location>
        <begin position="1"/>
        <end position="19"/>
    </location>
</feature>
<dbReference type="EMBL" id="CP042436">
    <property type="protein sequence ID" value="QEC62824.1"/>
    <property type="molecule type" value="Genomic_DNA"/>
</dbReference>
<keyword evidence="3" id="KW-1185">Reference proteome</keyword>